<accession>A0ABR2HIG7</accession>
<protein>
    <submittedName>
        <fullName evidence="1">Uncharacterized protein</fullName>
    </submittedName>
</protein>
<proteinExistence type="predicted"/>
<keyword evidence="2" id="KW-1185">Reference proteome</keyword>
<sequence>MQIHECFFFFFLIFEYFTISIFKRISFQIKILPENSKNLTYKDKSFPIDYVLLKRNSEFFQINNNKYKYKENIPLLEEEGNSDFPLYSIQEFVRCCQNQQIEINPSNIFYLKYLAKKYKVQSLEETTNDIISSNKGQLALESLLFTLSYNSTLHFVETADEENIISSNFDQFMKDERLFQVPIPILYRIVQKYYLDFYNTNNSNEQSVNNASTNDLKDEFSAFLFKLLDKNPKKASMFFEFFDIQNSRLKDFTIAILMFSIRGFSMHLFLTPLLN</sequence>
<evidence type="ECO:0000313" key="1">
    <source>
        <dbReference type="EMBL" id="KAK8848021.1"/>
    </source>
</evidence>
<dbReference type="EMBL" id="JAPFFF010000027">
    <property type="protein sequence ID" value="KAK8848021.1"/>
    <property type="molecule type" value="Genomic_DNA"/>
</dbReference>
<comment type="caution">
    <text evidence="1">The sequence shown here is derived from an EMBL/GenBank/DDBJ whole genome shotgun (WGS) entry which is preliminary data.</text>
</comment>
<name>A0ABR2HIG7_9EUKA</name>
<reference evidence="1 2" key="1">
    <citation type="submission" date="2024-04" db="EMBL/GenBank/DDBJ databases">
        <title>Tritrichomonas musculus Genome.</title>
        <authorList>
            <person name="Alves-Ferreira E."/>
            <person name="Grigg M."/>
            <person name="Lorenzi H."/>
            <person name="Galac M."/>
        </authorList>
    </citation>
    <scope>NUCLEOTIDE SEQUENCE [LARGE SCALE GENOMIC DNA]</scope>
    <source>
        <strain evidence="1 2">EAF2021</strain>
    </source>
</reference>
<dbReference type="Proteomes" id="UP001470230">
    <property type="component" value="Unassembled WGS sequence"/>
</dbReference>
<evidence type="ECO:0000313" key="2">
    <source>
        <dbReference type="Proteomes" id="UP001470230"/>
    </source>
</evidence>
<gene>
    <name evidence="1" type="ORF">M9Y10_019074</name>
</gene>
<organism evidence="1 2">
    <name type="scientific">Tritrichomonas musculus</name>
    <dbReference type="NCBI Taxonomy" id="1915356"/>
    <lineage>
        <taxon>Eukaryota</taxon>
        <taxon>Metamonada</taxon>
        <taxon>Parabasalia</taxon>
        <taxon>Tritrichomonadida</taxon>
        <taxon>Tritrichomonadidae</taxon>
        <taxon>Tritrichomonas</taxon>
    </lineage>
</organism>